<dbReference type="Gene3D" id="3.90.1720.10">
    <property type="entry name" value="endopeptidase domain like (from Nostoc punctiforme)"/>
    <property type="match status" value="1"/>
</dbReference>
<dbReference type="InterPro" id="IPR038765">
    <property type="entry name" value="Papain-like_cys_pep_sf"/>
</dbReference>
<evidence type="ECO:0000313" key="8">
    <source>
        <dbReference type="Proteomes" id="UP001519343"/>
    </source>
</evidence>
<keyword evidence="2" id="KW-0645">Protease</keyword>
<evidence type="ECO:0000256" key="1">
    <source>
        <dbReference type="ARBA" id="ARBA00007074"/>
    </source>
</evidence>
<dbReference type="PANTHER" id="PTHR47053:SF1">
    <property type="entry name" value="MUREIN DD-ENDOPEPTIDASE MEPH-RELATED"/>
    <property type="match status" value="1"/>
</dbReference>
<accession>A0ABS4GRF9</accession>
<keyword evidence="8" id="KW-1185">Reference proteome</keyword>
<dbReference type="Pfam" id="PF00877">
    <property type="entry name" value="NLPC_P60"/>
    <property type="match status" value="1"/>
</dbReference>
<sequence length="154" mass="17450">MLKTKWILILALMFSMFTGFQTTTHAATISKGKHLIKTANKYLGTPYRLGAPYGTTRVFDCSSFTKYVFAKNGIRLPRVSHQQARVGRYVPKSKLRIGDLLFFSTPSDRGISHVGIYAGNGRFIHTFGKPKGVTYSSLKNKWWRSHYITARRVG</sequence>
<feature type="signal peptide" evidence="5">
    <location>
        <begin position="1"/>
        <end position="26"/>
    </location>
</feature>
<feature type="domain" description="NlpC/P60" evidence="6">
    <location>
        <begin position="29"/>
        <end position="154"/>
    </location>
</feature>
<dbReference type="InterPro" id="IPR000064">
    <property type="entry name" value="NLP_P60_dom"/>
</dbReference>
<evidence type="ECO:0000256" key="5">
    <source>
        <dbReference type="SAM" id="SignalP"/>
    </source>
</evidence>
<comment type="caution">
    <text evidence="7">The sequence shown here is derived from an EMBL/GenBank/DDBJ whole genome shotgun (WGS) entry which is preliminary data.</text>
</comment>
<organism evidence="7 8">
    <name type="scientific">Ammoniphilus resinae</name>
    <dbReference type="NCBI Taxonomy" id="861532"/>
    <lineage>
        <taxon>Bacteria</taxon>
        <taxon>Bacillati</taxon>
        <taxon>Bacillota</taxon>
        <taxon>Bacilli</taxon>
        <taxon>Bacillales</taxon>
        <taxon>Paenibacillaceae</taxon>
        <taxon>Aneurinibacillus group</taxon>
        <taxon>Ammoniphilus</taxon>
    </lineage>
</organism>
<keyword evidence="5" id="KW-0732">Signal</keyword>
<gene>
    <name evidence="7" type="ORF">J2Z37_002878</name>
</gene>
<dbReference type="Proteomes" id="UP001519343">
    <property type="component" value="Unassembled WGS sequence"/>
</dbReference>
<keyword evidence="3 7" id="KW-0378">Hydrolase</keyword>
<comment type="similarity">
    <text evidence="1">Belongs to the peptidase C40 family.</text>
</comment>
<feature type="chain" id="PRO_5046778204" evidence="5">
    <location>
        <begin position="27"/>
        <end position="154"/>
    </location>
</feature>
<reference evidence="7 8" key="1">
    <citation type="submission" date="2021-03" db="EMBL/GenBank/DDBJ databases">
        <title>Genomic Encyclopedia of Type Strains, Phase IV (KMG-IV): sequencing the most valuable type-strain genomes for metagenomic binning, comparative biology and taxonomic classification.</title>
        <authorList>
            <person name="Goeker M."/>
        </authorList>
    </citation>
    <scope>NUCLEOTIDE SEQUENCE [LARGE SCALE GENOMIC DNA]</scope>
    <source>
        <strain evidence="7 8">DSM 24738</strain>
    </source>
</reference>
<keyword evidence="4" id="KW-0788">Thiol protease</keyword>
<dbReference type="GO" id="GO:0016787">
    <property type="term" value="F:hydrolase activity"/>
    <property type="evidence" value="ECO:0007669"/>
    <property type="project" value="UniProtKB-KW"/>
</dbReference>
<name>A0ABS4GRF9_9BACL</name>
<evidence type="ECO:0000256" key="4">
    <source>
        <dbReference type="ARBA" id="ARBA00022807"/>
    </source>
</evidence>
<evidence type="ECO:0000256" key="2">
    <source>
        <dbReference type="ARBA" id="ARBA00022670"/>
    </source>
</evidence>
<dbReference type="PANTHER" id="PTHR47053">
    <property type="entry name" value="MUREIN DD-ENDOPEPTIDASE MEPH-RELATED"/>
    <property type="match status" value="1"/>
</dbReference>
<evidence type="ECO:0000256" key="3">
    <source>
        <dbReference type="ARBA" id="ARBA00022801"/>
    </source>
</evidence>
<protein>
    <submittedName>
        <fullName evidence="7">Cell wall-associated NlpC family hydrolase</fullName>
    </submittedName>
</protein>
<evidence type="ECO:0000313" key="7">
    <source>
        <dbReference type="EMBL" id="MBP1932867.1"/>
    </source>
</evidence>
<dbReference type="RefSeq" id="WP_209810898.1">
    <property type="nucleotide sequence ID" value="NZ_JAGGKT010000008.1"/>
</dbReference>
<proteinExistence type="inferred from homology"/>
<evidence type="ECO:0000259" key="6">
    <source>
        <dbReference type="PROSITE" id="PS51935"/>
    </source>
</evidence>
<dbReference type="SUPFAM" id="SSF54001">
    <property type="entry name" value="Cysteine proteinases"/>
    <property type="match status" value="1"/>
</dbReference>
<dbReference type="PROSITE" id="PS51935">
    <property type="entry name" value="NLPC_P60"/>
    <property type="match status" value="1"/>
</dbReference>
<dbReference type="InterPro" id="IPR051202">
    <property type="entry name" value="Peptidase_C40"/>
</dbReference>
<dbReference type="EMBL" id="JAGGKT010000008">
    <property type="protein sequence ID" value="MBP1932867.1"/>
    <property type="molecule type" value="Genomic_DNA"/>
</dbReference>